<dbReference type="InterPro" id="IPR013830">
    <property type="entry name" value="SGNH_hydro"/>
</dbReference>
<feature type="region of interest" description="Disordered" evidence="1">
    <location>
        <begin position="71"/>
        <end position="124"/>
    </location>
</feature>
<proteinExistence type="predicted"/>
<dbReference type="Pfam" id="PF13472">
    <property type="entry name" value="Lipase_GDSL_2"/>
    <property type="match status" value="1"/>
</dbReference>
<feature type="compositionally biased region" description="Low complexity" evidence="1">
    <location>
        <begin position="71"/>
        <end position="80"/>
    </location>
</feature>
<dbReference type="GeneTree" id="ENSGT00990000204536"/>
<evidence type="ECO:0000313" key="3">
    <source>
        <dbReference type="Ensembl" id="ENSDCDP00010047890.1"/>
    </source>
</evidence>
<evidence type="ECO:0000256" key="1">
    <source>
        <dbReference type="SAM" id="MobiDB-lite"/>
    </source>
</evidence>
<keyword evidence="4" id="KW-1185">Reference proteome</keyword>
<organism evidence="3 4">
    <name type="scientific">Denticeps clupeoides</name>
    <name type="common">denticle herring</name>
    <dbReference type="NCBI Taxonomy" id="299321"/>
    <lineage>
        <taxon>Eukaryota</taxon>
        <taxon>Metazoa</taxon>
        <taxon>Chordata</taxon>
        <taxon>Craniata</taxon>
        <taxon>Vertebrata</taxon>
        <taxon>Euteleostomi</taxon>
        <taxon>Actinopterygii</taxon>
        <taxon>Neopterygii</taxon>
        <taxon>Teleostei</taxon>
        <taxon>Clupei</taxon>
        <taxon>Clupeiformes</taxon>
        <taxon>Denticipitoidei</taxon>
        <taxon>Denticipitidae</taxon>
        <taxon>Denticeps</taxon>
    </lineage>
</organism>
<dbReference type="Gene3D" id="3.40.50.12690">
    <property type="match status" value="1"/>
</dbReference>
<dbReference type="SUPFAM" id="SSF52266">
    <property type="entry name" value="SGNH hydrolase"/>
    <property type="match status" value="1"/>
</dbReference>
<evidence type="ECO:0000313" key="4">
    <source>
        <dbReference type="Proteomes" id="UP000694580"/>
    </source>
</evidence>
<feature type="domain" description="SGNH hydrolase-type esterase" evidence="2">
    <location>
        <begin position="164"/>
        <end position="289"/>
    </location>
</feature>
<reference evidence="3 4" key="1">
    <citation type="submission" date="2020-06" db="EMBL/GenBank/DDBJ databases">
        <authorList>
            <consortium name="Wellcome Sanger Institute Data Sharing"/>
        </authorList>
    </citation>
    <scope>NUCLEOTIDE SEQUENCE [LARGE SCALE GENOMIC DNA]</scope>
</reference>
<dbReference type="Ensembl" id="ENSDCDT00010058141.1">
    <property type="protein sequence ID" value="ENSDCDP00010047890.1"/>
    <property type="gene ID" value="ENSDCDG00010028891.1"/>
</dbReference>
<evidence type="ECO:0000259" key="2">
    <source>
        <dbReference type="Pfam" id="PF13472"/>
    </source>
</evidence>
<accession>A0AAY4DR83</accession>
<reference evidence="3" key="3">
    <citation type="submission" date="2025-09" db="UniProtKB">
        <authorList>
            <consortium name="Ensembl"/>
        </authorList>
    </citation>
    <scope>IDENTIFICATION</scope>
</reference>
<name>A0AAY4DR83_9TELE</name>
<dbReference type="Gene3D" id="3.40.50.12700">
    <property type="match status" value="1"/>
</dbReference>
<dbReference type="AlphaFoldDB" id="A0AAY4DR83"/>
<sequence>MAPSLIPCAVCEMYSLTNTVSSEDFTCGKCRRLVEMTERIAELEERIRNLYLIRETEVLIDSFLVPDAHQPSQPVSVSTPAPVPVAPSGQQGSWVTARRKSHKRASVATRQAPPPPGHHTPVRVQNRFSPLSEASAGSYSPPSLVIGDSIVRNVRIPAPANKILCFPGARASDIRANLKSLAKNNRRYSSIAIHVGANDVRLRQSEITKDNFIEMLELAKTMSDTVICSGPLPQFRRSDETCSRLLDINRWLSEWCPKNKVGFINNWPIFRGKPGLFGRDGIHPNWAGATQLSKKLAHSLRTKKQN</sequence>
<dbReference type="Proteomes" id="UP000694580">
    <property type="component" value="Chromosome 20"/>
</dbReference>
<reference evidence="3" key="2">
    <citation type="submission" date="2025-08" db="UniProtKB">
        <authorList>
            <consortium name="Ensembl"/>
        </authorList>
    </citation>
    <scope>IDENTIFICATION</scope>
</reference>
<protein>
    <recommendedName>
        <fullName evidence="2">SGNH hydrolase-type esterase domain-containing protein</fullName>
    </recommendedName>
</protein>